<keyword evidence="1" id="KW-1133">Transmembrane helix</keyword>
<dbReference type="EMBL" id="PFXB01000097">
    <property type="protein sequence ID" value="PJA37422.1"/>
    <property type="molecule type" value="Genomic_DNA"/>
</dbReference>
<feature type="transmembrane region" description="Helical" evidence="1">
    <location>
        <begin position="144"/>
        <end position="164"/>
    </location>
</feature>
<name>A0A2M7WWK7_UNCKA</name>
<feature type="transmembrane region" description="Helical" evidence="1">
    <location>
        <begin position="203"/>
        <end position="225"/>
    </location>
</feature>
<evidence type="ECO:0000313" key="2">
    <source>
        <dbReference type="EMBL" id="PJA37422.1"/>
    </source>
</evidence>
<keyword evidence="1" id="KW-0812">Transmembrane</keyword>
<feature type="transmembrane region" description="Helical" evidence="1">
    <location>
        <begin position="51"/>
        <end position="70"/>
    </location>
</feature>
<keyword evidence="1" id="KW-0472">Membrane</keyword>
<protein>
    <recommendedName>
        <fullName evidence="4">EamA domain-containing protein</fullName>
    </recommendedName>
</protein>
<dbReference type="SUPFAM" id="SSF103481">
    <property type="entry name" value="Multidrug resistance efflux transporter EmrE"/>
    <property type="match status" value="1"/>
</dbReference>
<feature type="transmembrane region" description="Helical" evidence="1">
    <location>
        <begin position="21"/>
        <end position="45"/>
    </location>
</feature>
<evidence type="ECO:0008006" key="4">
    <source>
        <dbReference type="Google" id="ProtNLM"/>
    </source>
</evidence>
<sequence>MPAALLYAASGILYLTVLQKLDISIITPLLNLRVILSVMLGVFFLGESYSFSSYLLMAMAVLAGFFVALDEKFSFRSFFRKGILLLILEIFVLSFFYFFIGKAVGETGFWEASLWVDILAQLFLLLTFPFFCKDWRQLKMGNVGGIWMMAIFGVVGVLSANKAVSENMGISNLILSLPLSMVIVILLALFFPKKAQVLEKHTLKVYGIRLLAAAVMLAATLKLTLF</sequence>
<dbReference type="InterPro" id="IPR037185">
    <property type="entry name" value="EmrE-like"/>
</dbReference>
<feature type="transmembrane region" description="Helical" evidence="1">
    <location>
        <begin position="112"/>
        <end position="132"/>
    </location>
</feature>
<gene>
    <name evidence="2" type="ORF">CO181_03605</name>
</gene>
<organism evidence="2 3">
    <name type="scientific">candidate division WWE3 bacterium CG_4_9_14_3_um_filter_43_9</name>
    <dbReference type="NCBI Taxonomy" id="1975082"/>
    <lineage>
        <taxon>Bacteria</taxon>
        <taxon>Katanobacteria</taxon>
    </lineage>
</organism>
<reference evidence="3" key="1">
    <citation type="submission" date="2017-09" db="EMBL/GenBank/DDBJ databases">
        <title>Depth-based differentiation of microbial function through sediment-hosted aquifers and enrichment of novel symbionts in the deep terrestrial subsurface.</title>
        <authorList>
            <person name="Probst A.J."/>
            <person name="Ladd B."/>
            <person name="Jarett J.K."/>
            <person name="Geller-Mcgrath D.E."/>
            <person name="Sieber C.M.K."/>
            <person name="Emerson J.B."/>
            <person name="Anantharaman K."/>
            <person name="Thomas B.C."/>
            <person name="Malmstrom R."/>
            <person name="Stieglmeier M."/>
            <person name="Klingl A."/>
            <person name="Woyke T."/>
            <person name="Ryan C.M."/>
            <person name="Banfield J.F."/>
        </authorList>
    </citation>
    <scope>NUCLEOTIDE SEQUENCE [LARGE SCALE GENOMIC DNA]</scope>
</reference>
<dbReference type="AlphaFoldDB" id="A0A2M7WWK7"/>
<dbReference type="Gene3D" id="1.10.3730.20">
    <property type="match status" value="1"/>
</dbReference>
<proteinExistence type="predicted"/>
<comment type="caution">
    <text evidence="2">The sequence shown here is derived from an EMBL/GenBank/DDBJ whole genome shotgun (WGS) entry which is preliminary data.</text>
</comment>
<dbReference type="Proteomes" id="UP000230538">
    <property type="component" value="Unassembled WGS sequence"/>
</dbReference>
<feature type="transmembrane region" description="Helical" evidence="1">
    <location>
        <begin position="82"/>
        <end position="100"/>
    </location>
</feature>
<feature type="transmembrane region" description="Helical" evidence="1">
    <location>
        <begin position="170"/>
        <end position="191"/>
    </location>
</feature>
<evidence type="ECO:0000256" key="1">
    <source>
        <dbReference type="SAM" id="Phobius"/>
    </source>
</evidence>
<evidence type="ECO:0000313" key="3">
    <source>
        <dbReference type="Proteomes" id="UP000230538"/>
    </source>
</evidence>
<accession>A0A2M7WWK7</accession>